<dbReference type="GO" id="GO:0008982">
    <property type="term" value="F:protein-N(PI)-phosphohistidine-sugar phosphotransferase activity"/>
    <property type="evidence" value="ECO:0007669"/>
    <property type="project" value="InterPro"/>
</dbReference>
<dbReference type="EMBL" id="JAOTML010000001">
    <property type="protein sequence ID" value="MCY3052639.1"/>
    <property type="molecule type" value="Genomic_DNA"/>
</dbReference>
<dbReference type="RefSeq" id="WP_060778190.1">
    <property type="nucleotide sequence ID" value="NZ_CAJHLF010000002.1"/>
</dbReference>
<evidence type="ECO:0000256" key="4">
    <source>
        <dbReference type="ARBA" id="ARBA00022597"/>
    </source>
</evidence>
<evidence type="ECO:0000313" key="12">
    <source>
        <dbReference type="Proteomes" id="UP000594771"/>
    </source>
</evidence>
<evidence type="ECO:0000256" key="5">
    <source>
        <dbReference type="ARBA" id="ARBA00022692"/>
    </source>
</evidence>
<evidence type="ECO:0000256" key="7">
    <source>
        <dbReference type="ARBA" id="ARBA00023136"/>
    </source>
</evidence>
<dbReference type="InterPro" id="IPR003352">
    <property type="entry name" value="PTS_EIIC"/>
</dbReference>
<keyword evidence="6 8" id="KW-1133">Transmembrane helix</keyword>
<reference evidence="11 12" key="1">
    <citation type="submission" date="2020-12" db="EMBL/GenBank/DDBJ databases">
        <title>FDA dAtabase for Regulatory Grade micrObial Sequences (FDA-ARGOS): Supporting development and validation of Infectious Disease Dx tests.</title>
        <authorList>
            <person name="Sproer C."/>
            <person name="Gronow S."/>
            <person name="Severitt S."/>
            <person name="Schroder I."/>
            <person name="Tallon L."/>
            <person name="Sadzewicz L."/>
            <person name="Zhao X."/>
            <person name="Boylan J."/>
            <person name="Ott S."/>
            <person name="Bowen H."/>
            <person name="Vavikolanu K."/>
            <person name="Mehta A."/>
            <person name="Aluvathingal J."/>
            <person name="Nadendla S."/>
            <person name="Lowell S."/>
            <person name="Myers T."/>
            <person name="Yan Y."/>
            <person name="Sichtig H."/>
        </authorList>
    </citation>
    <scope>NUCLEOTIDE SEQUENCE [LARGE SCALE GENOMIC DNA]</scope>
    <source>
        <strain evidence="11 12">FDAARGOS_911</strain>
    </source>
</reference>
<feature type="transmembrane region" description="Helical" evidence="8">
    <location>
        <begin position="259"/>
        <end position="277"/>
    </location>
</feature>
<keyword evidence="4 10" id="KW-0762">Sugar transport</keyword>
<keyword evidence="3" id="KW-1003">Cell membrane</keyword>
<dbReference type="AlphaFoldDB" id="A0A0X8FEA6"/>
<feature type="transmembrane region" description="Helical" evidence="8">
    <location>
        <begin position="131"/>
        <end position="152"/>
    </location>
</feature>
<comment type="subcellular location">
    <subcellularLocation>
        <location evidence="1">Cell membrane</location>
        <topology evidence="1">Multi-pass membrane protein</topology>
    </subcellularLocation>
</comment>
<accession>A0A0X8FEA6</accession>
<evidence type="ECO:0000256" key="6">
    <source>
        <dbReference type="ARBA" id="ARBA00022989"/>
    </source>
</evidence>
<feature type="transmembrane region" description="Helical" evidence="8">
    <location>
        <begin position="197"/>
        <end position="226"/>
    </location>
</feature>
<dbReference type="GO" id="GO:0009401">
    <property type="term" value="P:phosphoenolpyruvate-dependent sugar phosphotransferase system"/>
    <property type="evidence" value="ECO:0007669"/>
    <property type="project" value="InterPro"/>
</dbReference>
<dbReference type="Proteomes" id="UP000594771">
    <property type="component" value="Chromosome"/>
</dbReference>
<feature type="transmembrane region" description="Helical" evidence="8">
    <location>
        <begin position="78"/>
        <end position="95"/>
    </location>
</feature>
<dbReference type="GeneID" id="35767854"/>
<evidence type="ECO:0000256" key="1">
    <source>
        <dbReference type="ARBA" id="ARBA00004651"/>
    </source>
</evidence>
<feature type="transmembrane region" description="Helical" evidence="8">
    <location>
        <begin position="54"/>
        <end position="71"/>
    </location>
</feature>
<feature type="domain" description="Phosphotransferase system EIIC" evidence="9">
    <location>
        <begin position="12"/>
        <end position="342"/>
    </location>
</feature>
<evidence type="ECO:0000256" key="3">
    <source>
        <dbReference type="ARBA" id="ARBA00022475"/>
    </source>
</evidence>
<keyword evidence="2" id="KW-0813">Transport</keyword>
<evidence type="ECO:0000313" key="13">
    <source>
        <dbReference type="Proteomes" id="UP001069145"/>
    </source>
</evidence>
<feature type="transmembrane region" description="Helical" evidence="8">
    <location>
        <begin position="305"/>
        <end position="326"/>
    </location>
</feature>
<name>A0A0X8FEA6_9LACT</name>
<evidence type="ECO:0000313" key="10">
    <source>
        <dbReference type="EMBL" id="MCY3052639.1"/>
    </source>
</evidence>
<keyword evidence="5 8" id="KW-0812">Transmembrane</keyword>
<sequence>MQNLKIKDIFNQVLNGASTGIVIGLIPSAILGALTRSWLSSPGILADFAGSIQAFQFAVPFLVGLFAALQLNMKGMEIAAMAGAAFLGSGAARLVDGAWALKGTGDLINTIITVFIAAIFIKLYNNRWQSLNIVILPLLGGILPGFIGRLILPLVSQLTLLLGQGIAHLTKIQPLIMAILIAIAFAIIIVTPLSSVAIAYAVSISGLAAGAANLGIVAVVFTFLYASSRVNSNGITFSLLFAGPKLFMANYLQNLKMTLPIVINAGVVGFFGYLFNIQGTTESAGFGITGLSGPINAYYFMDGNALVNILVLCLTYVVVPLAISIITHQTFTRMGIYDESIYIYHAPEH</sequence>
<keyword evidence="7 8" id="KW-0472">Membrane</keyword>
<feature type="transmembrane region" description="Helical" evidence="8">
    <location>
        <begin position="107"/>
        <end position="124"/>
    </location>
</feature>
<proteinExistence type="predicted"/>
<evidence type="ECO:0000256" key="8">
    <source>
        <dbReference type="SAM" id="Phobius"/>
    </source>
</evidence>
<dbReference type="GO" id="GO:0005886">
    <property type="term" value="C:plasma membrane"/>
    <property type="evidence" value="ECO:0007669"/>
    <property type="project" value="UniProtKB-SubCell"/>
</dbReference>
<reference evidence="10" key="2">
    <citation type="submission" date="2022-09" db="EMBL/GenBank/DDBJ databases">
        <title>Aerococcus urinae taxonomy study.</title>
        <authorList>
            <person name="Christensen J."/>
            <person name="Senneby E."/>
        </authorList>
    </citation>
    <scope>NUCLEOTIDE SEQUENCE</scope>
    <source>
        <strain evidence="10">NLD-066-U95</strain>
    </source>
</reference>
<feature type="transmembrane region" description="Helical" evidence="8">
    <location>
        <begin position="12"/>
        <end position="34"/>
    </location>
</feature>
<evidence type="ECO:0000313" key="11">
    <source>
        <dbReference type="EMBL" id="QPS00947.1"/>
    </source>
</evidence>
<evidence type="ECO:0000256" key="2">
    <source>
        <dbReference type="ARBA" id="ARBA00022448"/>
    </source>
</evidence>
<protein>
    <submittedName>
        <fullName evidence="10">PTS sugar transporter subunit IIC</fullName>
    </submittedName>
    <submittedName>
        <fullName evidence="11">PTS transporter subunit IIC</fullName>
    </submittedName>
</protein>
<keyword evidence="13" id="KW-1185">Reference proteome</keyword>
<dbReference type="EMBL" id="CP065662">
    <property type="protein sequence ID" value="QPS00947.1"/>
    <property type="molecule type" value="Genomic_DNA"/>
</dbReference>
<gene>
    <name evidence="11" type="ORF">I6G68_06005</name>
    <name evidence="10" type="ORF">ODY43_01280</name>
</gene>
<organism evidence="11 12">
    <name type="scientific">Aerococcus urinae</name>
    <dbReference type="NCBI Taxonomy" id="1376"/>
    <lineage>
        <taxon>Bacteria</taxon>
        <taxon>Bacillati</taxon>
        <taxon>Bacillota</taxon>
        <taxon>Bacilli</taxon>
        <taxon>Lactobacillales</taxon>
        <taxon>Aerococcaceae</taxon>
        <taxon>Aerococcus</taxon>
    </lineage>
</organism>
<dbReference type="OrthoDB" id="396983at2"/>
<feature type="transmembrane region" description="Helical" evidence="8">
    <location>
        <begin position="172"/>
        <end position="190"/>
    </location>
</feature>
<dbReference type="Proteomes" id="UP001069145">
    <property type="component" value="Unassembled WGS sequence"/>
</dbReference>
<dbReference type="KEGG" id="aun:AWM73_04050"/>
<evidence type="ECO:0000259" key="9">
    <source>
        <dbReference type="Pfam" id="PF13303"/>
    </source>
</evidence>
<dbReference type="Pfam" id="PF13303">
    <property type="entry name" value="PTS_EIIC_2"/>
    <property type="match status" value="1"/>
</dbReference>